<dbReference type="Pfam" id="PF13883">
    <property type="entry name" value="CREG_beta-barrel"/>
    <property type="match status" value="1"/>
</dbReference>
<accession>A0A8D0X944</accession>
<evidence type="ECO:0000256" key="2">
    <source>
        <dbReference type="ARBA" id="ARBA00009230"/>
    </source>
</evidence>
<feature type="domain" description="CREG-like beta-barrel" evidence="8">
    <location>
        <begin position="111"/>
        <end position="282"/>
    </location>
</feature>
<reference evidence="9" key="1">
    <citation type="submission" date="2025-05" db="UniProtKB">
        <authorList>
            <consortium name="Ensembl"/>
        </authorList>
    </citation>
    <scope>IDENTIFICATION</scope>
</reference>
<dbReference type="PANTHER" id="PTHR13343">
    <property type="entry name" value="CREG1 PROTEIN"/>
    <property type="match status" value="1"/>
</dbReference>
<protein>
    <recommendedName>
        <fullName evidence="8">CREG-like beta-barrel domain-containing protein</fullName>
    </recommendedName>
</protein>
<dbReference type="AlphaFoldDB" id="A0A8D0X944"/>
<evidence type="ECO:0000256" key="1">
    <source>
        <dbReference type="ARBA" id="ARBA00004613"/>
    </source>
</evidence>
<dbReference type="Proteomes" id="UP000694720">
    <property type="component" value="Unplaced"/>
</dbReference>
<keyword evidence="4 6" id="KW-0732">Signal</keyword>
<dbReference type="Ensembl" id="ENSSSCT00035010356.1">
    <property type="protein sequence ID" value="ENSSSCP00035003516.1"/>
    <property type="gene ID" value="ENSSSCG00035008298.1"/>
</dbReference>
<dbReference type="FunFam" id="2.30.110.10:FF:000004">
    <property type="entry name" value="Cellular repressor of E1A-stimulated genes 1"/>
    <property type="match status" value="1"/>
</dbReference>
<dbReference type="InterPro" id="IPR055343">
    <property type="entry name" value="CREG_beta-barrel"/>
</dbReference>
<dbReference type="Ensembl" id="ENSSSCT00030074897.1">
    <property type="protein sequence ID" value="ENSSSCP00030034252.1"/>
    <property type="gene ID" value="ENSSSCG00030053727.1"/>
</dbReference>
<dbReference type="PANTHER" id="PTHR13343:SF15">
    <property type="entry name" value="PROTEIN CREG2"/>
    <property type="match status" value="1"/>
</dbReference>
<feature type="signal peptide" evidence="6">
    <location>
        <begin position="1"/>
        <end position="27"/>
    </location>
</feature>
<dbReference type="InterPro" id="IPR014631">
    <property type="entry name" value="CREG"/>
</dbReference>
<sequence>MSGRRGQRPGHCLCWLLCCVLLSPAAGYVIVSSVSWAVTNEVDEELDSASTEETLPTMLEDSGSIWQRSFPASAHKEDAHLPPPVGAAGARPPPEPPGMFSYRREGGARLRPGTARFLAHASAWGCLATVSAHEKVSHPAASCAQMPGLPFGNCLPISDGPFNNSTGIPFFYVTPKDPVVADLMKNPMASLLLPESEGEFCRKNIVDPEDPRCARLTLTGQMVAVSPEEVEFAKQAMFSRHPVMRKWPRQYEWFFMKLKIEHIWLQKWYGGVADISQEEYFKATPRKA</sequence>
<keyword evidence="3 6" id="KW-0964">Secreted</keyword>
<comment type="subcellular location">
    <subcellularLocation>
        <location evidence="1">Secreted</location>
    </subcellularLocation>
</comment>
<organism evidence="9 10">
    <name type="scientific">Sus scrofa</name>
    <name type="common">Pig</name>
    <dbReference type="NCBI Taxonomy" id="9823"/>
    <lineage>
        <taxon>Eukaryota</taxon>
        <taxon>Metazoa</taxon>
        <taxon>Chordata</taxon>
        <taxon>Craniata</taxon>
        <taxon>Vertebrata</taxon>
        <taxon>Euteleostomi</taxon>
        <taxon>Mammalia</taxon>
        <taxon>Eutheria</taxon>
        <taxon>Laurasiatheria</taxon>
        <taxon>Artiodactyla</taxon>
        <taxon>Suina</taxon>
        <taxon>Suidae</taxon>
        <taxon>Sus</taxon>
    </lineage>
</organism>
<dbReference type="Proteomes" id="UP000694570">
    <property type="component" value="Unplaced"/>
</dbReference>
<dbReference type="GO" id="GO:0012505">
    <property type="term" value="C:endomembrane system"/>
    <property type="evidence" value="ECO:0007669"/>
    <property type="project" value="UniProtKB-ARBA"/>
</dbReference>
<dbReference type="Gene3D" id="2.30.110.10">
    <property type="entry name" value="Electron Transport, Fmn-binding Protein, Chain A"/>
    <property type="match status" value="1"/>
</dbReference>
<dbReference type="PIRSF" id="PIRSF036911">
    <property type="entry name" value="CREG"/>
    <property type="match status" value="1"/>
</dbReference>
<evidence type="ECO:0000256" key="6">
    <source>
        <dbReference type="PIRNR" id="PIRNR036911"/>
    </source>
</evidence>
<evidence type="ECO:0000259" key="8">
    <source>
        <dbReference type="Pfam" id="PF13883"/>
    </source>
</evidence>
<evidence type="ECO:0000313" key="9">
    <source>
        <dbReference type="Ensembl" id="ENSSSCP00030034252.1"/>
    </source>
</evidence>
<proteinExistence type="inferred from homology"/>
<dbReference type="GO" id="GO:0005615">
    <property type="term" value="C:extracellular space"/>
    <property type="evidence" value="ECO:0007669"/>
    <property type="project" value="UniProtKB-UniRule"/>
</dbReference>
<evidence type="ECO:0000313" key="10">
    <source>
        <dbReference type="Proteomes" id="UP000694570"/>
    </source>
</evidence>
<keyword evidence="5" id="KW-0325">Glycoprotein</keyword>
<comment type="similarity">
    <text evidence="2 6">Belongs to the CREG family.</text>
</comment>
<evidence type="ECO:0000256" key="7">
    <source>
        <dbReference type="SAM" id="MobiDB-lite"/>
    </source>
</evidence>
<evidence type="ECO:0000256" key="5">
    <source>
        <dbReference type="ARBA" id="ARBA00023180"/>
    </source>
</evidence>
<dbReference type="InterPro" id="IPR012349">
    <property type="entry name" value="Split_barrel_FMN-bd"/>
</dbReference>
<feature type="compositionally biased region" description="Pro residues" evidence="7">
    <location>
        <begin position="81"/>
        <end position="96"/>
    </location>
</feature>
<name>A0A8D0X944_PIG</name>
<feature type="region of interest" description="Disordered" evidence="7">
    <location>
        <begin position="76"/>
        <end position="96"/>
    </location>
</feature>
<feature type="chain" id="PRO_5044536435" description="CREG-like beta-barrel domain-containing protein" evidence="6">
    <location>
        <begin position="28"/>
        <end position="288"/>
    </location>
</feature>
<dbReference type="SUPFAM" id="SSF50475">
    <property type="entry name" value="FMN-binding split barrel"/>
    <property type="match status" value="1"/>
</dbReference>
<dbReference type="GO" id="GO:0005737">
    <property type="term" value="C:cytoplasm"/>
    <property type="evidence" value="ECO:0007669"/>
    <property type="project" value="UniProtKB-ARBA"/>
</dbReference>
<evidence type="ECO:0000256" key="4">
    <source>
        <dbReference type="ARBA" id="ARBA00022729"/>
    </source>
</evidence>
<evidence type="ECO:0000256" key="3">
    <source>
        <dbReference type="ARBA" id="ARBA00022525"/>
    </source>
</evidence>